<keyword evidence="12" id="KW-1185">Reference proteome</keyword>
<dbReference type="InterPro" id="IPR002464">
    <property type="entry name" value="DNA/RNA_helicase_DEAH_CS"/>
</dbReference>
<evidence type="ECO:0000256" key="8">
    <source>
        <dbReference type="SAM" id="MobiDB-lite"/>
    </source>
</evidence>
<evidence type="ECO:0000256" key="3">
    <source>
        <dbReference type="ARBA" id="ARBA00022741"/>
    </source>
</evidence>
<dbReference type="InterPro" id="IPR048333">
    <property type="entry name" value="HA2_WH"/>
</dbReference>
<dbReference type="FunFam" id="3.40.50.300:FF:000145">
    <property type="entry name" value="probable ATP-dependent RNA helicase DHX40"/>
    <property type="match status" value="1"/>
</dbReference>
<dbReference type="GO" id="GO:0003724">
    <property type="term" value="F:RNA helicase activity"/>
    <property type="evidence" value="ECO:0007669"/>
    <property type="project" value="UniProtKB-EC"/>
</dbReference>
<feature type="domain" description="Helicase ATP-binding" evidence="9">
    <location>
        <begin position="24"/>
        <end position="186"/>
    </location>
</feature>
<reference evidence="11" key="1">
    <citation type="submission" date="2020-01" db="EMBL/GenBank/DDBJ databases">
        <title>Genome Sequencing of Three Apophysomyces-Like Fungal Strains Confirms a Novel Fungal Genus in the Mucoromycota with divergent Burkholderia-like Endosymbiotic Bacteria.</title>
        <authorList>
            <person name="Stajich J.E."/>
            <person name="Macias A.M."/>
            <person name="Carter-House D."/>
            <person name="Lovett B."/>
            <person name="Kasson L.R."/>
            <person name="Berry K."/>
            <person name="Grigoriev I."/>
            <person name="Chang Y."/>
            <person name="Spatafora J."/>
            <person name="Kasson M.T."/>
        </authorList>
    </citation>
    <scope>NUCLEOTIDE SEQUENCE</scope>
    <source>
        <strain evidence="11">NRRL A-21654</strain>
    </source>
</reference>
<dbReference type="Proteomes" id="UP000605846">
    <property type="component" value="Unassembled WGS sequence"/>
</dbReference>
<dbReference type="OrthoDB" id="10253254at2759"/>
<dbReference type="InterPro" id="IPR001650">
    <property type="entry name" value="Helicase_C-like"/>
</dbReference>
<dbReference type="EC" id="3.6.4.13" evidence="1"/>
<dbReference type="Pfam" id="PF00271">
    <property type="entry name" value="Helicase_C"/>
    <property type="match status" value="1"/>
</dbReference>
<dbReference type="FunFam" id="3.40.50.300:FF:000615">
    <property type="entry name" value="pre-mRNA-splicing factor ATP-dependent RNA helicase DEAH7"/>
    <property type="match status" value="1"/>
</dbReference>
<dbReference type="InterPro" id="IPR011545">
    <property type="entry name" value="DEAD/DEAH_box_helicase_dom"/>
</dbReference>
<keyword evidence="4" id="KW-0378">Hydrolase</keyword>
<feature type="domain" description="Helicase C-terminal" evidence="10">
    <location>
        <begin position="209"/>
        <end position="400"/>
    </location>
</feature>
<dbReference type="CDD" id="cd18791">
    <property type="entry name" value="SF2_C_RHA"/>
    <property type="match status" value="1"/>
</dbReference>
<gene>
    <name evidence="11" type="primary">DHX8</name>
    <name evidence="11" type="ORF">EC973_006976</name>
</gene>
<evidence type="ECO:0000313" key="11">
    <source>
        <dbReference type="EMBL" id="KAF7727863.1"/>
    </source>
</evidence>
<dbReference type="Pfam" id="PF00270">
    <property type="entry name" value="DEAD"/>
    <property type="match status" value="1"/>
</dbReference>
<keyword evidence="5 11" id="KW-0347">Helicase</keyword>
<dbReference type="GO" id="GO:0071013">
    <property type="term" value="C:catalytic step 2 spliceosome"/>
    <property type="evidence" value="ECO:0007669"/>
    <property type="project" value="TreeGrafter"/>
</dbReference>
<comment type="caution">
    <text evidence="11">The sequence shown here is derived from an EMBL/GenBank/DDBJ whole genome shotgun (WGS) entry which is preliminary data.</text>
</comment>
<dbReference type="Gene3D" id="1.20.120.1080">
    <property type="match status" value="1"/>
</dbReference>
<dbReference type="GO" id="GO:0003723">
    <property type="term" value="F:RNA binding"/>
    <property type="evidence" value="ECO:0007669"/>
    <property type="project" value="TreeGrafter"/>
</dbReference>
<evidence type="ECO:0000256" key="7">
    <source>
        <dbReference type="ARBA" id="ARBA00047984"/>
    </source>
</evidence>
<evidence type="ECO:0000259" key="10">
    <source>
        <dbReference type="PROSITE" id="PS51194"/>
    </source>
</evidence>
<dbReference type="GO" id="GO:0016787">
    <property type="term" value="F:hydrolase activity"/>
    <property type="evidence" value="ECO:0007669"/>
    <property type="project" value="UniProtKB-KW"/>
</dbReference>
<dbReference type="SUPFAM" id="SSF52540">
    <property type="entry name" value="P-loop containing nucleoside triphosphate hydrolases"/>
    <property type="match status" value="1"/>
</dbReference>
<name>A0A8H7ERA1_9FUNG</name>
<evidence type="ECO:0000256" key="6">
    <source>
        <dbReference type="ARBA" id="ARBA00022840"/>
    </source>
</evidence>
<dbReference type="PROSITE" id="PS51192">
    <property type="entry name" value="HELICASE_ATP_BIND_1"/>
    <property type="match status" value="1"/>
</dbReference>
<evidence type="ECO:0000256" key="1">
    <source>
        <dbReference type="ARBA" id="ARBA00012552"/>
    </source>
</evidence>
<dbReference type="Gene3D" id="3.40.50.300">
    <property type="entry name" value="P-loop containing nucleotide triphosphate hydrolases"/>
    <property type="match status" value="2"/>
</dbReference>
<dbReference type="Pfam" id="PF21010">
    <property type="entry name" value="HA2_C"/>
    <property type="match status" value="1"/>
</dbReference>
<dbReference type="GO" id="GO:0000390">
    <property type="term" value="P:spliceosomal complex disassembly"/>
    <property type="evidence" value="ECO:0007669"/>
    <property type="project" value="TreeGrafter"/>
</dbReference>
<dbReference type="GO" id="GO:0005524">
    <property type="term" value="F:ATP binding"/>
    <property type="evidence" value="ECO:0007669"/>
    <property type="project" value="UniProtKB-KW"/>
</dbReference>
<dbReference type="InterPro" id="IPR007502">
    <property type="entry name" value="Helicase-assoc_dom"/>
</dbReference>
<dbReference type="PROSITE" id="PS51194">
    <property type="entry name" value="HELICASE_CTER"/>
    <property type="match status" value="1"/>
</dbReference>
<comment type="catalytic activity">
    <reaction evidence="7">
        <text>ATP + H2O = ADP + phosphate + H(+)</text>
        <dbReference type="Rhea" id="RHEA:13065"/>
        <dbReference type="ChEBI" id="CHEBI:15377"/>
        <dbReference type="ChEBI" id="CHEBI:15378"/>
        <dbReference type="ChEBI" id="CHEBI:30616"/>
        <dbReference type="ChEBI" id="CHEBI:43474"/>
        <dbReference type="ChEBI" id="CHEBI:456216"/>
        <dbReference type="EC" id="3.6.4.13"/>
    </reaction>
</comment>
<dbReference type="AlphaFoldDB" id="A0A8H7ERA1"/>
<evidence type="ECO:0000256" key="2">
    <source>
        <dbReference type="ARBA" id="ARBA00022664"/>
    </source>
</evidence>
<organism evidence="11 12">
    <name type="scientific">Apophysomyces ossiformis</name>
    <dbReference type="NCBI Taxonomy" id="679940"/>
    <lineage>
        <taxon>Eukaryota</taxon>
        <taxon>Fungi</taxon>
        <taxon>Fungi incertae sedis</taxon>
        <taxon>Mucoromycota</taxon>
        <taxon>Mucoromycotina</taxon>
        <taxon>Mucoromycetes</taxon>
        <taxon>Mucorales</taxon>
        <taxon>Mucorineae</taxon>
        <taxon>Mucoraceae</taxon>
        <taxon>Apophysomyces</taxon>
    </lineage>
</organism>
<evidence type="ECO:0000313" key="12">
    <source>
        <dbReference type="Proteomes" id="UP000605846"/>
    </source>
</evidence>
<dbReference type="SMART" id="SM00490">
    <property type="entry name" value="HELICc"/>
    <property type="match status" value="1"/>
</dbReference>
<dbReference type="EMBL" id="JABAYA010000048">
    <property type="protein sequence ID" value="KAF7727863.1"/>
    <property type="molecule type" value="Genomic_DNA"/>
</dbReference>
<dbReference type="InterPro" id="IPR014001">
    <property type="entry name" value="Helicase_ATP-bd"/>
</dbReference>
<proteinExistence type="predicted"/>
<dbReference type="SMART" id="SM00847">
    <property type="entry name" value="HA2"/>
    <property type="match status" value="1"/>
</dbReference>
<protein>
    <recommendedName>
        <fullName evidence="1">RNA helicase</fullName>
        <ecNumber evidence="1">3.6.4.13</ecNumber>
    </recommendedName>
</protein>
<dbReference type="InterPro" id="IPR027417">
    <property type="entry name" value="P-loop_NTPase"/>
</dbReference>
<evidence type="ECO:0000259" key="9">
    <source>
        <dbReference type="PROSITE" id="PS51192"/>
    </source>
</evidence>
<dbReference type="Pfam" id="PF04408">
    <property type="entry name" value="WHD_HA2"/>
    <property type="match status" value="1"/>
</dbReference>
<evidence type="ECO:0000256" key="4">
    <source>
        <dbReference type="ARBA" id="ARBA00022801"/>
    </source>
</evidence>
<accession>A0A8H7ERA1</accession>
<keyword evidence="2" id="KW-0507">mRNA processing</keyword>
<dbReference type="SMART" id="SM00487">
    <property type="entry name" value="DEXDc"/>
    <property type="match status" value="1"/>
</dbReference>
<feature type="compositionally biased region" description="Basic and acidic residues" evidence="8">
    <location>
        <begin position="732"/>
        <end position="765"/>
    </location>
</feature>
<dbReference type="PANTHER" id="PTHR18934">
    <property type="entry name" value="ATP-DEPENDENT RNA HELICASE"/>
    <property type="match status" value="1"/>
</dbReference>
<sequence>MSSRDRLQRQRESLPTFEYKQELIDAIREYNLLVIIGETGSGKTTQIPQYILEGIPELKKIGVTQPRRIAAITVAKRVSEEQDVRLGTTVGYTIRFDDRTSPSTKLKYMTDGVLLREATQDPYLSQYSVVIIDEAHERTLETDVLFGLLKKTHRLRPDLKVLVMSATLDVEKFSDFFDECPIFEIPGRTYPVEVIYHKNAQRLSSLKSTFVDHSVDVAWEIHTREAPGDVLVFLTGQNDIERACRAFEERAASVDYKRQVRFYEDGEGVTDVAVYPLYASLETYDQKAVFELPRKGVRKVVFATNVAQTSVTIPGIRYVVDCGFVKEKSYDANTGMDALLVTEISQAAATQRAGRAGRTAPGKAYRLYKAESFDRMAANTVPEIQRSSLLSTVLALKKMDIVDVLNFEFIDPPDEKLVKNALKQLYLLGAIDEVGKLTPLGDKMSYFPLSPSLAKVLISSAEEYHCSDEVLTIVSILAGENDLFRSPSARSKGGEEAVIRAEECKLKFAHHTGDHMTYLNVWKEWRRNDKDRSWCREHWINAKVLEMASSVRSQLVDVMDKLNLPIVRASRLKKKNIKSKRKVGEDGNGETVDPVPVLKSFLSGYFTNIANKGVNRSVFSHYSPDEHLTEGLAADEESFGIRSGALVALHLHPLCSFSDMLDRHKILYADLDWVLYMHVTYTNKAVMKGVSKILWDWVRNGEGQERIRKLPKTRLNGEHGPNVLEMEEEDKMDEHKEGEAKPDGHSEGGLSDRHKRRAEEIEQIRQRALARRKVQ</sequence>
<dbReference type="PANTHER" id="PTHR18934:SF85">
    <property type="entry name" value="ATP-DEPENDENT RNA HELICASE DHX8"/>
    <property type="match status" value="1"/>
</dbReference>
<feature type="region of interest" description="Disordered" evidence="8">
    <location>
        <begin position="709"/>
        <end position="775"/>
    </location>
</feature>
<dbReference type="PROSITE" id="PS00690">
    <property type="entry name" value="DEAH_ATP_HELICASE"/>
    <property type="match status" value="1"/>
</dbReference>
<evidence type="ECO:0000256" key="5">
    <source>
        <dbReference type="ARBA" id="ARBA00022806"/>
    </source>
</evidence>
<keyword evidence="3" id="KW-0547">Nucleotide-binding</keyword>
<keyword evidence="6" id="KW-0067">ATP-binding</keyword>